<evidence type="ECO:0000259" key="2">
    <source>
        <dbReference type="PROSITE" id="PS50966"/>
    </source>
</evidence>
<dbReference type="Proteomes" id="UP000505377">
    <property type="component" value="Chromosome"/>
</dbReference>
<evidence type="ECO:0000256" key="1">
    <source>
        <dbReference type="PROSITE-ProRule" id="PRU00325"/>
    </source>
</evidence>
<keyword evidence="4" id="KW-1185">Reference proteome</keyword>
<dbReference type="Pfam" id="PF04434">
    <property type="entry name" value="SWIM"/>
    <property type="match status" value="1"/>
</dbReference>
<gene>
    <name evidence="3" type="ORF">HOP40_23280</name>
</gene>
<dbReference type="RefSeq" id="WP_172161955.1">
    <property type="nucleotide sequence ID" value="NZ_CP053564.1"/>
</dbReference>
<keyword evidence="1" id="KW-0479">Metal-binding</keyword>
<keyword evidence="1" id="KW-0862">Zinc</keyword>
<dbReference type="PANTHER" id="PTHR38133:SF1">
    <property type="entry name" value="SLR1429 PROTEIN"/>
    <property type="match status" value="1"/>
</dbReference>
<name>A0A6M6JMN8_9PSEU</name>
<reference evidence="3 4" key="1">
    <citation type="submission" date="2020-05" db="EMBL/GenBank/DDBJ databases">
        <authorList>
            <person name="Mo P."/>
        </authorList>
    </citation>
    <scope>NUCLEOTIDE SEQUENCE [LARGE SCALE GENOMIC DNA]</scope>
    <source>
        <strain evidence="3 4">Gen01</strain>
    </source>
</reference>
<dbReference type="InterPro" id="IPR007527">
    <property type="entry name" value="Znf_SWIM"/>
</dbReference>
<dbReference type="PROSITE" id="PS50966">
    <property type="entry name" value="ZF_SWIM"/>
    <property type="match status" value="1"/>
</dbReference>
<evidence type="ECO:0000313" key="4">
    <source>
        <dbReference type="Proteomes" id="UP000505377"/>
    </source>
</evidence>
<dbReference type="KEGG" id="pbro:HOP40_23280"/>
<feature type="domain" description="SWIM-type" evidence="2">
    <location>
        <begin position="138"/>
        <end position="173"/>
    </location>
</feature>
<dbReference type="EMBL" id="CP053564">
    <property type="protein sequence ID" value="QJY48350.1"/>
    <property type="molecule type" value="Genomic_DNA"/>
</dbReference>
<dbReference type="PANTHER" id="PTHR38133">
    <property type="entry name" value="SLR1429 PROTEIN"/>
    <property type="match status" value="1"/>
</dbReference>
<dbReference type="GO" id="GO:0008270">
    <property type="term" value="F:zinc ion binding"/>
    <property type="evidence" value="ECO:0007669"/>
    <property type="project" value="UniProtKB-KW"/>
</dbReference>
<keyword evidence="1" id="KW-0863">Zinc-finger</keyword>
<sequence>MPDAPDPYWWRDAEPARPRRVEGGIQINSARGKVARTWWSGRFLAVLEEVVVGGRLARGKTYARAGQILSLDVDAGGAVAQVQGSRPKPYAVRVGIPAYGKAEWAEITGYLAEDASYAAALLGGEMPRGIEDVFARAGLALFPAGPRDLVMDCTCPDVAVPCKHLAAVFYVLAERFDADPFQMLALRGRDRETLLDELRERRAAAAPAAPGAGSLEDVMDAYFTAGPGLGQRLAGPPTPSDALLDQLPEFPVAVRGAPLTEVLRPAYRALGTGSES</sequence>
<evidence type="ECO:0000313" key="3">
    <source>
        <dbReference type="EMBL" id="QJY48350.1"/>
    </source>
</evidence>
<dbReference type="AlphaFoldDB" id="A0A6M6JMN8"/>
<protein>
    <recommendedName>
        <fullName evidence="2">SWIM-type domain-containing protein</fullName>
    </recommendedName>
</protein>
<accession>A0A6M6JMN8</accession>
<organism evidence="3 4">
    <name type="scientific">Pseudonocardia broussonetiae</name>
    <dbReference type="NCBI Taxonomy" id="2736640"/>
    <lineage>
        <taxon>Bacteria</taxon>
        <taxon>Bacillati</taxon>
        <taxon>Actinomycetota</taxon>
        <taxon>Actinomycetes</taxon>
        <taxon>Pseudonocardiales</taxon>
        <taxon>Pseudonocardiaceae</taxon>
        <taxon>Pseudonocardia</taxon>
    </lineage>
</organism>
<proteinExistence type="predicted"/>